<evidence type="ECO:0000313" key="5">
    <source>
        <dbReference type="EMBL" id="MBD2859932.1"/>
    </source>
</evidence>
<dbReference type="EMBL" id="JACXLD010000008">
    <property type="protein sequence ID" value="MBD2859932.1"/>
    <property type="molecule type" value="Genomic_DNA"/>
</dbReference>
<protein>
    <submittedName>
        <fullName evidence="5">Efflux RND transporter periplasmic adaptor subunit</fullName>
    </submittedName>
</protein>
<dbReference type="AlphaFoldDB" id="A0A927C4V2"/>
<reference evidence="5" key="1">
    <citation type="submission" date="2020-09" db="EMBL/GenBank/DDBJ databases">
        <authorList>
            <person name="Yoon J.-W."/>
        </authorList>
    </citation>
    <scope>NUCLEOTIDE SEQUENCE</scope>
    <source>
        <strain evidence="5">KMU-158</strain>
    </source>
</reference>
<sequence>MHKKRWLLLLSVVLISVVVLWRWLPKEPVPVWLVTVEQGVVEATVSNTRAGTVKACRRSRLSMPIGGVVDRLLVKKGDKVDSGQLLLELWNKDREAEVVQAQQLVTSAINESQNACLMADLRQREAKRIESLRSKKLASIENLDTAQTAAQSQQRLCDAARGQVGVAEARLQLAQAILDRSRLHAPFAGIVAEINGEVGEYITPSPPGIPTPAAVDLIDYSCLYVSAPIDEIDASNLRLDMPAVITLDAFRNRELQGRVRRIAPYVLDLERQARTVEVEVQLETLPEDIALLVGYSADLLLIEARHENVLRIPSEALLPDNSVWLVDEQQRLQRRAVSKGLSNWTYTEIVSGLKEGERIVRSPDEPGLQEGAAVREQTDSLEQR</sequence>
<dbReference type="Gene3D" id="1.10.287.470">
    <property type="entry name" value="Helix hairpin bin"/>
    <property type="match status" value="1"/>
</dbReference>
<dbReference type="PANTHER" id="PTHR30469:SF15">
    <property type="entry name" value="HLYD FAMILY OF SECRETION PROTEINS"/>
    <property type="match status" value="1"/>
</dbReference>
<evidence type="ECO:0000313" key="6">
    <source>
        <dbReference type="Proteomes" id="UP000610558"/>
    </source>
</evidence>
<gene>
    <name evidence="5" type="ORF">IB286_13060</name>
</gene>
<organism evidence="5 6">
    <name type="scientific">Spongiibacter pelagi</name>
    <dbReference type="NCBI Taxonomy" id="2760804"/>
    <lineage>
        <taxon>Bacteria</taxon>
        <taxon>Pseudomonadati</taxon>
        <taxon>Pseudomonadota</taxon>
        <taxon>Gammaproteobacteria</taxon>
        <taxon>Cellvibrionales</taxon>
        <taxon>Spongiibacteraceae</taxon>
        <taxon>Spongiibacter</taxon>
    </lineage>
</organism>
<dbReference type="Pfam" id="PF25954">
    <property type="entry name" value="Beta-barrel_RND_2"/>
    <property type="match status" value="1"/>
</dbReference>
<proteinExistence type="inferred from homology"/>
<feature type="transmembrane region" description="Helical" evidence="3">
    <location>
        <begin position="7"/>
        <end position="24"/>
    </location>
</feature>
<dbReference type="Gene3D" id="2.40.30.170">
    <property type="match status" value="1"/>
</dbReference>
<evidence type="ECO:0000256" key="3">
    <source>
        <dbReference type="SAM" id="Phobius"/>
    </source>
</evidence>
<keyword evidence="3" id="KW-0812">Transmembrane</keyword>
<dbReference type="GO" id="GO:0015562">
    <property type="term" value="F:efflux transmembrane transporter activity"/>
    <property type="evidence" value="ECO:0007669"/>
    <property type="project" value="TreeGrafter"/>
</dbReference>
<evidence type="ECO:0000256" key="2">
    <source>
        <dbReference type="SAM" id="MobiDB-lite"/>
    </source>
</evidence>
<accession>A0A927C4V2</accession>
<evidence type="ECO:0000259" key="4">
    <source>
        <dbReference type="Pfam" id="PF25954"/>
    </source>
</evidence>
<dbReference type="InterPro" id="IPR058792">
    <property type="entry name" value="Beta-barrel_RND_2"/>
</dbReference>
<dbReference type="Gene3D" id="2.40.420.20">
    <property type="match status" value="1"/>
</dbReference>
<dbReference type="PANTHER" id="PTHR30469">
    <property type="entry name" value="MULTIDRUG RESISTANCE PROTEIN MDTA"/>
    <property type="match status" value="1"/>
</dbReference>
<feature type="domain" description="CusB-like beta-barrel" evidence="4">
    <location>
        <begin position="225"/>
        <end position="283"/>
    </location>
</feature>
<dbReference type="SUPFAM" id="SSF111369">
    <property type="entry name" value="HlyD-like secretion proteins"/>
    <property type="match status" value="1"/>
</dbReference>
<comment type="caution">
    <text evidence="5">The sequence shown here is derived from an EMBL/GenBank/DDBJ whole genome shotgun (WGS) entry which is preliminary data.</text>
</comment>
<dbReference type="Proteomes" id="UP000610558">
    <property type="component" value="Unassembled WGS sequence"/>
</dbReference>
<feature type="region of interest" description="Disordered" evidence="2">
    <location>
        <begin position="360"/>
        <end position="384"/>
    </location>
</feature>
<dbReference type="GO" id="GO:1990281">
    <property type="term" value="C:efflux pump complex"/>
    <property type="evidence" value="ECO:0007669"/>
    <property type="project" value="TreeGrafter"/>
</dbReference>
<name>A0A927C4V2_9GAMM</name>
<comment type="similarity">
    <text evidence="1">Belongs to the membrane fusion protein (MFP) (TC 8.A.1) family.</text>
</comment>
<keyword evidence="6" id="KW-1185">Reference proteome</keyword>
<dbReference type="InterPro" id="IPR006143">
    <property type="entry name" value="RND_pump_MFP"/>
</dbReference>
<evidence type="ECO:0000256" key="1">
    <source>
        <dbReference type="ARBA" id="ARBA00009477"/>
    </source>
</evidence>
<dbReference type="NCBIfam" id="TIGR01730">
    <property type="entry name" value="RND_mfp"/>
    <property type="match status" value="1"/>
</dbReference>
<keyword evidence="3" id="KW-1133">Transmembrane helix</keyword>
<dbReference type="Gene3D" id="2.40.50.100">
    <property type="match status" value="1"/>
</dbReference>
<keyword evidence="3" id="KW-0472">Membrane</keyword>